<name>A0A7W9EGD0_9SPHN</name>
<dbReference type="RefSeq" id="WP_343053120.1">
    <property type="nucleotide sequence ID" value="NZ_JACIJJ010000001.1"/>
</dbReference>
<proteinExistence type="predicted"/>
<dbReference type="EMBL" id="JACIJJ010000001">
    <property type="protein sequence ID" value="MBB5696988.1"/>
    <property type="molecule type" value="Genomic_DNA"/>
</dbReference>
<accession>A0A7W9EGD0</accession>
<keyword evidence="2" id="KW-1185">Reference proteome</keyword>
<sequence length="78" mass="8751">MTAQSNRYAPKSEPFGRWLLVQRSRGDWIDGLADAARADRAFPKDGDVEAVRLRMGQLGADPDMLEALEDAEMDWLSL</sequence>
<organism evidence="1 2">
    <name type="scientific">Sphingomonas yantingensis</name>
    <dbReference type="NCBI Taxonomy" id="1241761"/>
    <lineage>
        <taxon>Bacteria</taxon>
        <taxon>Pseudomonadati</taxon>
        <taxon>Pseudomonadota</taxon>
        <taxon>Alphaproteobacteria</taxon>
        <taxon>Sphingomonadales</taxon>
        <taxon>Sphingomonadaceae</taxon>
        <taxon>Sphingomonas</taxon>
    </lineage>
</organism>
<comment type="caution">
    <text evidence="1">The sequence shown here is derived from an EMBL/GenBank/DDBJ whole genome shotgun (WGS) entry which is preliminary data.</text>
</comment>
<reference evidence="1 2" key="1">
    <citation type="submission" date="2020-08" db="EMBL/GenBank/DDBJ databases">
        <title>Genomic Encyclopedia of Type Strains, Phase IV (KMG-IV): sequencing the most valuable type-strain genomes for metagenomic binning, comparative biology and taxonomic classification.</title>
        <authorList>
            <person name="Goeker M."/>
        </authorList>
    </citation>
    <scope>NUCLEOTIDE SEQUENCE [LARGE SCALE GENOMIC DNA]</scope>
    <source>
        <strain evidence="1 2">DSM 27244</strain>
    </source>
</reference>
<dbReference type="AlphaFoldDB" id="A0A7W9EGD0"/>
<evidence type="ECO:0000313" key="1">
    <source>
        <dbReference type="EMBL" id="MBB5696988.1"/>
    </source>
</evidence>
<evidence type="ECO:0000313" key="2">
    <source>
        <dbReference type="Proteomes" id="UP000557739"/>
    </source>
</evidence>
<gene>
    <name evidence="1" type="ORF">FHR19_000313</name>
</gene>
<evidence type="ECO:0008006" key="3">
    <source>
        <dbReference type="Google" id="ProtNLM"/>
    </source>
</evidence>
<protein>
    <recommendedName>
        <fullName evidence="3">YozE SAM-like domain-containing protein</fullName>
    </recommendedName>
</protein>
<dbReference type="Proteomes" id="UP000557739">
    <property type="component" value="Unassembled WGS sequence"/>
</dbReference>